<gene>
    <name evidence="2" type="ORF">OESDEN_09386</name>
</gene>
<dbReference type="AlphaFoldDB" id="A0A0B1T0L0"/>
<evidence type="ECO:0000313" key="2">
    <source>
        <dbReference type="EMBL" id="KHJ90759.1"/>
    </source>
</evidence>
<dbReference type="Pfam" id="PF13847">
    <property type="entry name" value="Methyltransf_31"/>
    <property type="match status" value="1"/>
</dbReference>
<dbReference type="SUPFAM" id="SSF53335">
    <property type="entry name" value="S-adenosyl-L-methionine-dependent methyltransferases"/>
    <property type="match status" value="1"/>
</dbReference>
<accession>A0A0B1T0L0</accession>
<keyword evidence="2" id="KW-0808">Transferase</keyword>
<dbReference type="GO" id="GO:0008168">
    <property type="term" value="F:methyltransferase activity"/>
    <property type="evidence" value="ECO:0007669"/>
    <property type="project" value="UniProtKB-KW"/>
</dbReference>
<dbReference type="CDD" id="cd02440">
    <property type="entry name" value="AdoMet_MTases"/>
    <property type="match status" value="1"/>
</dbReference>
<name>A0A0B1T0L0_OESDE</name>
<proteinExistence type="predicted"/>
<dbReference type="Proteomes" id="UP000053660">
    <property type="component" value="Unassembled WGS sequence"/>
</dbReference>
<dbReference type="InterPro" id="IPR025714">
    <property type="entry name" value="Methyltranfer_dom"/>
</dbReference>
<keyword evidence="2" id="KW-0489">Methyltransferase</keyword>
<evidence type="ECO:0000259" key="1">
    <source>
        <dbReference type="Pfam" id="PF13847"/>
    </source>
</evidence>
<evidence type="ECO:0000313" key="3">
    <source>
        <dbReference type="Proteomes" id="UP000053660"/>
    </source>
</evidence>
<reference evidence="2 3" key="1">
    <citation type="submission" date="2014-03" db="EMBL/GenBank/DDBJ databases">
        <title>Draft genome of the hookworm Oesophagostomum dentatum.</title>
        <authorList>
            <person name="Mitreva M."/>
        </authorList>
    </citation>
    <scope>NUCLEOTIDE SEQUENCE [LARGE SCALE GENOMIC DNA]</scope>
    <source>
        <strain evidence="2 3">OD-Hann</strain>
    </source>
</reference>
<dbReference type="Gene3D" id="3.40.50.150">
    <property type="entry name" value="Vaccinia Virus protein VP39"/>
    <property type="match status" value="1"/>
</dbReference>
<protein>
    <submittedName>
        <fullName evidence="2">Methyltransferase domain protein</fullName>
    </submittedName>
</protein>
<organism evidence="2 3">
    <name type="scientific">Oesophagostomum dentatum</name>
    <name type="common">Nodular worm</name>
    <dbReference type="NCBI Taxonomy" id="61180"/>
    <lineage>
        <taxon>Eukaryota</taxon>
        <taxon>Metazoa</taxon>
        <taxon>Ecdysozoa</taxon>
        <taxon>Nematoda</taxon>
        <taxon>Chromadorea</taxon>
        <taxon>Rhabditida</taxon>
        <taxon>Rhabditina</taxon>
        <taxon>Rhabditomorpha</taxon>
        <taxon>Strongyloidea</taxon>
        <taxon>Strongylidae</taxon>
        <taxon>Oesophagostomum</taxon>
    </lineage>
</organism>
<dbReference type="EMBL" id="KN552687">
    <property type="protein sequence ID" value="KHJ90759.1"/>
    <property type="molecule type" value="Genomic_DNA"/>
</dbReference>
<dbReference type="PANTHER" id="PTHR45581:SF3">
    <property type="entry name" value="METHYLTRANSFERASE DOMAIN-CONTAINING PROTEIN"/>
    <property type="match status" value="1"/>
</dbReference>
<dbReference type="GO" id="GO:0032259">
    <property type="term" value="P:methylation"/>
    <property type="evidence" value="ECO:0007669"/>
    <property type="project" value="UniProtKB-KW"/>
</dbReference>
<keyword evidence="3" id="KW-1185">Reference proteome</keyword>
<dbReference type="PANTHER" id="PTHR45581">
    <property type="entry name" value="PROTEIN CBG10435"/>
    <property type="match status" value="1"/>
</dbReference>
<dbReference type="InterPro" id="IPR029063">
    <property type="entry name" value="SAM-dependent_MTases_sf"/>
</dbReference>
<dbReference type="OrthoDB" id="506498at2759"/>
<sequence>MECLDVGCGKGFHASFFADNFPKSNFTGVDITVESIHAANLRRKDNGQPYNNLKFFHMDAAKLSRTWTDTFDLVTIFDACHDQMRPDLVSAVSSYQHRFFSSVRIGYLTAELRTSFRGHA</sequence>
<feature type="domain" description="Methyltransferase" evidence="1">
    <location>
        <begin position="1"/>
        <end position="89"/>
    </location>
</feature>